<organism evidence="7 8">
    <name type="scientific">Tropicimonas isoalkanivorans</name>
    <dbReference type="NCBI Taxonomy" id="441112"/>
    <lineage>
        <taxon>Bacteria</taxon>
        <taxon>Pseudomonadati</taxon>
        <taxon>Pseudomonadota</taxon>
        <taxon>Alphaproteobacteria</taxon>
        <taxon>Rhodobacterales</taxon>
        <taxon>Roseobacteraceae</taxon>
        <taxon>Tropicimonas</taxon>
    </lineage>
</organism>
<dbReference type="InterPro" id="IPR001851">
    <property type="entry name" value="ABC_transp_permease"/>
</dbReference>
<feature type="transmembrane region" description="Helical" evidence="6">
    <location>
        <begin position="307"/>
        <end position="323"/>
    </location>
</feature>
<feature type="transmembrane region" description="Helical" evidence="6">
    <location>
        <begin position="57"/>
        <end position="77"/>
    </location>
</feature>
<dbReference type="PANTHER" id="PTHR32196">
    <property type="entry name" value="ABC TRANSPORTER PERMEASE PROTEIN YPHD-RELATED-RELATED"/>
    <property type="match status" value="1"/>
</dbReference>
<keyword evidence="2" id="KW-1003">Cell membrane</keyword>
<dbReference type="CDD" id="cd06579">
    <property type="entry name" value="TM_PBP1_transp_AraH_like"/>
    <property type="match status" value="1"/>
</dbReference>
<feature type="transmembrane region" description="Helical" evidence="6">
    <location>
        <begin position="257"/>
        <end position="276"/>
    </location>
</feature>
<feature type="transmembrane region" description="Helical" evidence="6">
    <location>
        <begin position="230"/>
        <end position="251"/>
    </location>
</feature>
<keyword evidence="4 6" id="KW-1133">Transmembrane helix</keyword>
<evidence type="ECO:0000313" key="7">
    <source>
        <dbReference type="EMBL" id="SFC40234.1"/>
    </source>
</evidence>
<reference evidence="7 8" key="1">
    <citation type="submission" date="2016-10" db="EMBL/GenBank/DDBJ databases">
        <authorList>
            <person name="de Groot N.N."/>
        </authorList>
    </citation>
    <scope>NUCLEOTIDE SEQUENCE [LARGE SCALE GENOMIC DNA]</scope>
    <source>
        <strain evidence="7 8">DSM 19548</strain>
    </source>
</reference>
<accession>A0A1I1IVG6</accession>
<evidence type="ECO:0000256" key="6">
    <source>
        <dbReference type="SAM" id="Phobius"/>
    </source>
</evidence>
<dbReference type="AlphaFoldDB" id="A0A1I1IVG6"/>
<feature type="transmembrane region" description="Helical" evidence="6">
    <location>
        <begin position="283"/>
        <end position="301"/>
    </location>
</feature>
<evidence type="ECO:0000256" key="4">
    <source>
        <dbReference type="ARBA" id="ARBA00022989"/>
    </source>
</evidence>
<dbReference type="Pfam" id="PF02653">
    <property type="entry name" value="BPD_transp_2"/>
    <property type="match status" value="1"/>
</dbReference>
<name>A0A1I1IVG6_9RHOB</name>
<dbReference type="Proteomes" id="UP000198728">
    <property type="component" value="Unassembled WGS sequence"/>
</dbReference>
<comment type="subcellular location">
    <subcellularLocation>
        <location evidence="1">Cell membrane</location>
        <topology evidence="1">Multi-pass membrane protein</topology>
    </subcellularLocation>
</comment>
<dbReference type="OrthoDB" id="5422926at2"/>
<dbReference type="GO" id="GO:0022857">
    <property type="term" value="F:transmembrane transporter activity"/>
    <property type="evidence" value="ECO:0007669"/>
    <property type="project" value="InterPro"/>
</dbReference>
<sequence>MTPTSTQGKPAPSLWKRLQAGSIEQLHVRLESLIVLIVLAGIMAMLSPFFLSVSNFLNILLATSTIGVLAIAATFVIGSGGLDLSLGSVMGLSGVVGAYVGVNWGLPMPIAVAACIGAGAAAGFVNGTIVTRAYVPAFIVTLGMLGIARGLALVISDGRVIYGLPPSMVYLGQGRPLSIPMPVIIFVTTAIVMHCVLAYTRYGRHTLAIGDSENAARTAGINIERHRRSLYTLSGALAGLGGLLFTARINAGDPTAGLTYELTAITAAIIGGTNLFGGRGSILGTMVGALIMGVLQNGLNLLAVQSYYQQMAIGAVLILAVFIDQYQLRKETRV</sequence>
<protein>
    <submittedName>
        <fullName evidence="7">Ribose transport system permease protein</fullName>
    </submittedName>
</protein>
<evidence type="ECO:0000313" key="8">
    <source>
        <dbReference type="Proteomes" id="UP000198728"/>
    </source>
</evidence>
<keyword evidence="8" id="KW-1185">Reference proteome</keyword>
<dbReference type="RefSeq" id="WP_093360545.1">
    <property type="nucleotide sequence ID" value="NZ_FOLG01000004.1"/>
</dbReference>
<dbReference type="STRING" id="441112.SAMN04488094_104233"/>
<evidence type="ECO:0000256" key="5">
    <source>
        <dbReference type="ARBA" id="ARBA00023136"/>
    </source>
</evidence>
<dbReference type="GO" id="GO:0005886">
    <property type="term" value="C:plasma membrane"/>
    <property type="evidence" value="ECO:0007669"/>
    <property type="project" value="UniProtKB-SubCell"/>
</dbReference>
<feature type="transmembrane region" description="Helical" evidence="6">
    <location>
        <begin position="176"/>
        <end position="199"/>
    </location>
</feature>
<keyword evidence="5 6" id="KW-0472">Membrane</keyword>
<feature type="transmembrane region" description="Helical" evidence="6">
    <location>
        <begin position="108"/>
        <end position="126"/>
    </location>
</feature>
<keyword evidence="3 6" id="KW-0812">Transmembrane</keyword>
<feature type="transmembrane region" description="Helical" evidence="6">
    <location>
        <begin position="33"/>
        <end position="51"/>
    </location>
</feature>
<gene>
    <name evidence="7" type="ORF">SAMN04488094_104233</name>
</gene>
<evidence type="ECO:0000256" key="2">
    <source>
        <dbReference type="ARBA" id="ARBA00022475"/>
    </source>
</evidence>
<dbReference type="EMBL" id="FOLG01000004">
    <property type="protein sequence ID" value="SFC40234.1"/>
    <property type="molecule type" value="Genomic_DNA"/>
</dbReference>
<evidence type="ECO:0000256" key="1">
    <source>
        <dbReference type="ARBA" id="ARBA00004651"/>
    </source>
</evidence>
<feature type="transmembrane region" description="Helical" evidence="6">
    <location>
        <begin position="133"/>
        <end position="156"/>
    </location>
</feature>
<evidence type="ECO:0000256" key="3">
    <source>
        <dbReference type="ARBA" id="ARBA00022692"/>
    </source>
</evidence>
<proteinExistence type="predicted"/>
<dbReference type="PANTHER" id="PTHR32196:SF72">
    <property type="entry name" value="RIBOSE IMPORT PERMEASE PROTEIN RBSC"/>
    <property type="match status" value="1"/>
</dbReference>